<organism evidence="5 6">
    <name type="scientific">Microbacterium horticulturae</name>
    <dbReference type="NCBI Taxonomy" id="3028316"/>
    <lineage>
        <taxon>Bacteria</taxon>
        <taxon>Bacillati</taxon>
        <taxon>Actinomycetota</taxon>
        <taxon>Actinomycetes</taxon>
        <taxon>Micrococcales</taxon>
        <taxon>Microbacteriaceae</taxon>
        <taxon>Microbacterium</taxon>
    </lineage>
</organism>
<dbReference type="Pfam" id="PF03099">
    <property type="entry name" value="BPL_LplA_LipB"/>
    <property type="match status" value="1"/>
</dbReference>
<evidence type="ECO:0000256" key="2">
    <source>
        <dbReference type="ARBA" id="ARBA00023267"/>
    </source>
</evidence>
<evidence type="ECO:0000259" key="4">
    <source>
        <dbReference type="PROSITE" id="PS51733"/>
    </source>
</evidence>
<evidence type="ECO:0000256" key="3">
    <source>
        <dbReference type="ARBA" id="ARBA00024227"/>
    </source>
</evidence>
<keyword evidence="6" id="KW-1185">Reference proteome</keyword>
<dbReference type="GO" id="GO:0004077">
    <property type="term" value="F:biotin--[biotin carboxyl-carrier protein] ligase activity"/>
    <property type="evidence" value="ECO:0007669"/>
    <property type="project" value="UniProtKB-EC"/>
</dbReference>
<dbReference type="EMBL" id="CP119108">
    <property type="protein sequence ID" value="WEG07922.1"/>
    <property type="molecule type" value="Genomic_DNA"/>
</dbReference>
<dbReference type="PROSITE" id="PS51733">
    <property type="entry name" value="BPL_LPL_CATALYTIC"/>
    <property type="match status" value="1"/>
</dbReference>
<dbReference type="Proteomes" id="UP001214553">
    <property type="component" value="Chromosome"/>
</dbReference>
<keyword evidence="2" id="KW-0092">Biotin</keyword>
<dbReference type="Pfam" id="PF02237">
    <property type="entry name" value="BPL_C"/>
    <property type="match status" value="1"/>
</dbReference>
<proteinExistence type="predicted"/>
<reference evidence="5 6" key="1">
    <citation type="submission" date="2023-03" db="EMBL/GenBank/DDBJ databases">
        <title>Genome sequence of Microbacterium sp. KACC 23027.</title>
        <authorList>
            <person name="Kim S."/>
            <person name="Heo J."/>
            <person name="Kwon S.-W."/>
        </authorList>
    </citation>
    <scope>NUCLEOTIDE SEQUENCE [LARGE SCALE GENOMIC DNA]</scope>
    <source>
        <strain evidence="5 6">KACC 23027</strain>
    </source>
</reference>
<dbReference type="InterPro" id="IPR003142">
    <property type="entry name" value="BPL_C"/>
</dbReference>
<dbReference type="Gene3D" id="3.30.930.10">
    <property type="entry name" value="Bira Bifunctional Protein, Domain 2"/>
    <property type="match status" value="1"/>
</dbReference>
<dbReference type="CDD" id="cd16442">
    <property type="entry name" value="BPL"/>
    <property type="match status" value="1"/>
</dbReference>
<dbReference type="PANTHER" id="PTHR12835">
    <property type="entry name" value="BIOTIN PROTEIN LIGASE"/>
    <property type="match status" value="1"/>
</dbReference>
<dbReference type="PANTHER" id="PTHR12835:SF5">
    <property type="entry name" value="BIOTIN--PROTEIN LIGASE"/>
    <property type="match status" value="1"/>
</dbReference>
<gene>
    <name evidence="5" type="ORF">PU630_11800</name>
</gene>
<evidence type="ECO:0000256" key="1">
    <source>
        <dbReference type="ARBA" id="ARBA00022598"/>
    </source>
</evidence>
<dbReference type="InterPro" id="IPR004143">
    <property type="entry name" value="BPL_LPL_catalytic"/>
</dbReference>
<dbReference type="InterPro" id="IPR045864">
    <property type="entry name" value="aa-tRNA-synth_II/BPL/LPL"/>
</dbReference>
<evidence type="ECO:0000313" key="5">
    <source>
        <dbReference type="EMBL" id="WEG07922.1"/>
    </source>
</evidence>
<feature type="domain" description="BPL/LPL catalytic" evidence="4">
    <location>
        <begin position="1"/>
        <end position="192"/>
    </location>
</feature>
<keyword evidence="1 5" id="KW-0436">Ligase</keyword>
<dbReference type="Gene3D" id="2.30.30.100">
    <property type="match status" value="1"/>
</dbReference>
<sequence length="266" mass="27338">MTDAYPRIASVTPRLRVVASTGSTNADAVAGAAADPVGWPHLAVLLTADQRSGRGRLDRTWTTPAGAALAVSVLVRIPRIPVERRGWVPLAAGAAMTRAVGAQLRGSGHTVGLKWPNDVLVDGGKICGILASVVPGEPDAVVIGSGVNTRMRAEDLPVPTATSFAALEREVDEDQLIADYLVALDEQLSALARGGAGASGVRGEVEALCLTLGSDVRVSMPNGEVLLGRAQRLDDEGRLVVAAGADETAVSAGDVVHVRPDAASRP</sequence>
<dbReference type="EC" id="6.3.4.15" evidence="3"/>
<dbReference type="NCBIfam" id="TIGR00121">
    <property type="entry name" value="birA_ligase"/>
    <property type="match status" value="1"/>
</dbReference>
<name>A0ABY8BWM3_9MICO</name>
<dbReference type="SUPFAM" id="SSF55681">
    <property type="entry name" value="Class II aaRS and biotin synthetases"/>
    <property type="match status" value="1"/>
</dbReference>
<accession>A0ABY8BWM3</accession>
<evidence type="ECO:0000313" key="6">
    <source>
        <dbReference type="Proteomes" id="UP001214553"/>
    </source>
</evidence>
<dbReference type="InterPro" id="IPR004408">
    <property type="entry name" value="Biotin_CoA_COase_ligase"/>
</dbReference>
<protein>
    <recommendedName>
        <fullName evidence="3">biotin--[biotin carboxyl-carrier protein] ligase</fullName>
        <ecNumber evidence="3">6.3.4.15</ecNumber>
    </recommendedName>
</protein>
<dbReference type="RefSeq" id="WP_275277260.1">
    <property type="nucleotide sequence ID" value="NZ_CP119108.1"/>
</dbReference>